<proteinExistence type="predicted"/>
<dbReference type="SUPFAM" id="SSF53098">
    <property type="entry name" value="Ribonuclease H-like"/>
    <property type="match status" value="1"/>
</dbReference>
<dbReference type="PANTHER" id="PTHR42648:SF18">
    <property type="entry name" value="RETROTRANSPOSON, UNCLASSIFIED-LIKE PROTEIN"/>
    <property type="match status" value="1"/>
</dbReference>
<keyword evidence="2" id="KW-1185">Reference proteome</keyword>
<dbReference type="STRING" id="157652.A0A371HD17"/>
<dbReference type="EMBL" id="QJKJ01002932">
    <property type="protein sequence ID" value="RDY00693.1"/>
    <property type="molecule type" value="Genomic_DNA"/>
</dbReference>
<dbReference type="InterPro" id="IPR036397">
    <property type="entry name" value="RNaseH_sf"/>
</dbReference>
<evidence type="ECO:0008006" key="3">
    <source>
        <dbReference type="Google" id="ProtNLM"/>
    </source>
</evidence>
<dbReference type="InterPro" id="IPR012337">
    <property type="entry name" value="RNaseH-like_sf"/>
</dbReference>
<sequence>MASSHSVMTSVYKVRERIRRRMADRRLLVIPASCKRFKALVEAQSGCILKKLRRDNGKEYTSAEFDVFCDDLGGEHQLTVRYSLQQNGNKLPTKAVKGMTPIEAWGGIKPSDKHLRTTQVDRHSVLSSLESTNEDQEEEVDDDFAVRGTRPLSDIYLRCNTVVFEPTSFEDVSKVEE</sequence>
<organism evidence="1 2">
    <name type="scientific">Mucuna pruriens</name>
    <name type="common">Velvet bean</name>
    <name type="synonym">Dolichos pruriens</name>
    <dbReference type="NCBI Taxonomy" id="157652"/>
    <lineage>
        <taxon>Eukaryota</taxon>
        <taxon>Viridiplantae</taxon>
        <taxon>Streptophyta</taxon>
        <taxon>Embryophyta</taxon>
        <taxon>Tracheophyta</taxon>
        <taxon>Spermatophyta</taxon>
        <taxon>Magnoliopsida</taxon>
        <taxon>eudicotyledons</taxon>
        <taxon>Gunneridae</taxon>
        <taxon>Pentapetalae</taxon>
        <taxon>rosids</taxon>
        <taxon>fabids</taxon>
        <taxon>Fabales</taxon>
        <taxon>Fabaceae</taxon>
        <taxon>Papilionoideae</taxon>
        <taxon>50 kb inversion clade</taxon>
        <taxon>NPAAA clade</taxon>
        <taxon>indigoferoid/millettioid clade</taxon>
        <taxon>Phaseoleae</taxon>
        <taxon>Mucuna</taxon>
    </lineage>
</organism>
<dbReference type="OrthoDB" id="913584at2759"/>
<name>A0A371HD17_MUCPR</name>
<dbReference type="Gene3D" id="3.30.420.10">
    <property type="entry name" value="Ribonuclease H-like superfamily/Ribonuclease H"/>
    <property type="match status" value="1"/>
</dbReference>
<feature type="non-terminal residue" evidence="1">
    <location>
        <position position="1"/>
    </location>
</feature>
<dbReference type="PANTHER" id="PTHR42648">
    <property type="entry name" value="TRANSPOSASE, PUTATIVE-RELATED"/>
    <property type="match status" value="1"/>
</dbReference>
<dbReference type="Proteomes" id="UP000257109">
    <property type="component" value="Unassembled WGS sequence"/>
</dbReference>
<dbReference type="GO" id="GO:0003676">
    <property type="term" value="F:nucleic acid binding"/>
    <property type="evidence" value="ECO:0007669"/>
    <property type="project" value="InterPro"/>
</dbReference>
<evidence type="ECO:0000313" key="1">
    <source>
        <dbReference type="EMBL" id="RDY00693.1"/>
    </source>
</evidence>
<evidence type="ECO:0000313" key="2">
    <source>
        <dbReference type="Proteomes" id="UP000257109"/>
    </source>
</evidence>
<accession>A0A371HD17</accession>
<protein>
    <recommendedName>
        <fullName evidence="3">Integrase catalytic domain-containing protein</fullName>
    </recommendedName>
</protein>
<comment type="caution">
    <text evidence="1">The sequence shown here is derived from an EMBL/GenBank/DDBJ whole genome shotgun (WGS) entry which is preliminary data.</text>
</comment>
<dbReference type="InterPro" id="IPR039537">
    <property type="entry name" value="Retrotran_Ty1/copia-like"/>
</dbReference>
<gene>
    <name evidence="1" type="ORF">CR513_16096</name>
</gene>
<reference evidence="1" key="1">
    <citation type="submission" date="2018-05" db="EMBL/GenBank/DDBJ databases">
        <title>Draft genome of Mucuna pruriens seed.</title>
        <authorList>
            <person name="Nnadi N.E."/>
            <person name="Vos R."/>
            <person name="Hasami M.H."/>
            <person name="Devisetty U.K."/>
            <person name="Aguiy J.C."/>
        </authorList>
    </citation>
    <scope>NUCLEOTIDE SEQUENCE [LARGE SCALE GENOMIC DNA]</scope>
    <source>
        <strain evidence="1">JCA_2017</strain>
    </source>
</reference>
<dbReference type="AlphaFoldDB" id="A0A371HD17"/>